<accession>A0A8T1VHC4</accession>
<protein>
    <submittedName>
        <fullName evidence="3">Uncharacterized protein</fullName>
    </submittedName>
</protein>
<proteinExistence type="predicted"/>
<dbReference type="AlphaFoldDB" id="A0A8T1VHC4"/>
<evidence type="ECO:0000256" key="2">
    <source>
        <dbReference type="SAM" id="MobiDB-lite"/>
    </source>
</evidence>
<reference evidence="3" key="1">
    <citation type="submission" date="2021-02" db="EMBL/GenBank/DDBJ databases">
        <authorList>
            <person name="Palmer J.M."/>
        </authorList>
    </citation>
    <scope>NUCLEOTIDE SEQUENCE</scope>
    <source>
        <strain evidence="3">SCRP23</strain>
    </source>
</reference>
<evidence type="ECO:0000313" key="3">
    <source>
        <dbReference type="EMBL" id="KAG7379533.1"/>
    </source>
</evidence>
<keyword evidence="1" id="KW-0175">Coiled coil</keyword>
<name>A0A8T1VHC4_9STRA</name>
<organism evidence="3 4">
    <name type="scientific">Phytophthora boehmeriae</name>
    <dbReference type="NCBI Taxonomy" id="109152"/>
    <lineage>
        <taxon>Eukaryota</taxon>
        <taxon>Sar</taxon>
        <taxon>Stramenopiles</taxon>
        <taxon>Oomycota</taxon>
        <taxon>Peronosporomycetes</taxon>
        <taxon>Peronosporales</taxon>
        <taxon>Peronosporaceae</taxon>
        <taxon>Phytophthora</taxon>
    </lineage>
</organism>
<feature type="coiled-coil region" evidence="1">
    <location>
        <begin position="101"/>
        <end position="192"/>
    </location>
</feature>
<evidence type="ECO:0000256" key="1">
    <source>
        <dbReference type="SAM" id="Coils"/>
    </source>
</evidence>
<evidence type="ECO:0000313" key="4">
    <source>
        <dbReference type="Proteomes" id="UP000693981"/>
    </source>
</evidence>
<feature type="region of interest" description="Disordered" evidence="2">
    <location>
        <begin position="391"/>
        <end position="447"/>
    </location>
</feature>
<comment type="caution">
    <text evidence="3">The sequence shown here is derived from an EMBL/GenBank/DDBJ whole genome shotgun (WGS) entry which is preliminary data.</text>
</comment>
<feature type="compositionally biased region" description="Low complexity" evidence="2">
    <location>
        <begin position="401"/>
        <end position="414"/>
    </location>
</feature>
<feature type="coiled-coil region" evidence="1">
    <location>
        <begin position="31"/>
        <end position="65"/>
    </location>
</feature>
<dbReference type="OrthoDB" id="78284at2759"/>
<feature type="coiled-coil region" evidence="1">
    <location>
        <begin position="334"/>
        <end position="368"/>
    </location>
</feature>
<feature type="coiled-coil region" evidence="1">
    <location>
        <begin position="236"/>
        <end position="273"/>
    </location>
</feature>
<gene>
    <name evidence="3" type="ORF">PHYBOEH_011877</name>
</gene>
<dbReference type="EMBL" id="JAGDFL010000938">
    <property type="protein sequence ID" value="KAG7379533.1"/>
    <property type="molecule type" value="Genomic_DNA"/>
</dbReference>
<feature type="region of interest" description="Disordered" evidence="2">
    <location>
        <begin position="66"/>
        <end position="93"/>
    </location>
</feature>
<sequence>MPGTSVNARKQQEEDVERLVKCRLRSEIEARKAAESTMKRAVQEARDLKRELVLLRQEKEELRVAALKHAVSPPPDTSTGGKETSRRNSNKATELNLKRQIQLLIARNSELETVIQELQQQASELESQKTAALAQSTADVAERGQEIAALEVELHKAKLAAGETKRKCQKLVKEKKEETQRVLQEYEQLEQCTKALQSQLALLPQLKIRLEQAKVKHADVVEEWRKKLEQRDQAFLREEEASKRKLAGEAAQIQRLSEEKYGLLERLEELEAKLRGVNSTYDAELRHKELYFDELEVVTKQLRDELLAAHIATEEAVRAEVVARETQAQETRLRQLAENAADVVEARAKNAERDLAQARTQLSRIEDALRVRGVTLDYLLKQQTPVSITARSSGIGKDVHTTGTTGTRKASTTRDPARSSIMSKARYSSGAEHKGRARLKNNNDEEL</sequence>
<dbReference type="Proteomes" id="UP000693981">
    <property type="component" value="Unassembled WGS sequence"/>
</dbReference>
<keyword evidence="4" id="KW-1185">Reference proteome</keyword>